<sequence length="185" mass="21293">MFMYSRRSSFIFKNLSFKRSNFFTNPKISYGNKSFYSNFSDNRLKSSLESIRFTRKIKNGFIFPRYDQVNSVLNRFNIALVSHSLDFSTASSNIIELTSDDQALVYTLPPQTSVINNFTEMTDEAIPVKSKVCISETECSSKDNEDVICNFKGHPQIGKEYGSVYTKHEPTMFGDWSHMGRVTDF</sequence>
<evidence type="ECO:0000313" key="2">
    <source>
        <dbReference type="EMBL" id="SVP88392.1"/>
    </source>
</evidence>
<name>A0A3B0MPW4_THEAN</name>
<reference evidence="3" key="1">
    <citation type="submission" date="2018-07" db="EMBL/GenBank/DDBJ databases">
        <authorList>
            <person name="Quirk P.G."/>
            <person name="Krulwich T.A."/>
        </authorList>
    </citation>
    <scope>NUCLEOTIDE SEQUENCE</scope>
    <source>
        <strain evidence="3">Anand</strain>
    </source>
</reference>
<gene>
    <name evidence="2" type="ORF">TAT_000025600</name>
    <name evidence="3" type="ORF">TAV_000025500</name>
</gene>
<dbReference type="VEuPathDB" id="PiroplasmaDB:TA19415"/>
<proteinExistence type="inferred from homology"/>
<evidence type="ECO:0008006" key="4">
    <source>
        <dbReference type="Google" id="ProtNLM"/>
    </source>
</evidence>
<dbReference type="EMBL" id="UIVS01000001">
    <property type="protein sequence ID" value="SVP89560.1"/>
    <property type="molecule type" value="Genomic_DNA"/>
</dbReference>
<dbReference type="InterPro" id="IPR012875">
    <property type="entry name" value="SDHF4"/>
</dbReference>
<accession>A0A3B0MPW4</accession>
<dbReference type="EMBL" id="UIVT01000001">
    <property type="protein sequence ID" value="SVP88392.1"/>
    <property type="molecule type" value="Genomic_DNA"/>
</dbReference>
<evidence type="ECO:0000256" key="1">
    <source>
        <dbReference type="ARBA" id="ARBA00005701"/>
    </source>
</evidence>
<evidence type="ECO:0000313" key="3">
    <source>
        <dbReference type="EMBL" id="SVP89560.1"/>
    </source>
</evidence>
<organism evidence="3">
    <name type="scientific">Theileria annulata</name>
    <dbReference type="NCBI Taxonomy" id="5874"/>
    <lineage>
        <taxon>Eukaryota</taxon>
        <taxon>Sar</taxon>
        <taxon>Alveolata</taxon>
        <taxon>Apicomplexa</taxon>
        <taxon>Aconoidasida</taxon>
        <taxon>Piroplasmida</taxon>
        <taxon>Theileriidae</taxon>
        <taxon>Theileria</taxon>
    </lineage>
</organism>
<comment type="similarity">
    <text evidence="1">Belongs to the SDHAF4 family.</text>
</comment>
<dbReference type="AlphaFoldDB" id="A0A3B0MPW4"/>
<dbReference type="Pfam" id="PF07896">
    <property type="entry name" value="DUF1674"/>
    <property type="match status" value="1"/>
</dbReference>
<protein>
    <recommendedName>
        <fullName evidence="4">Succinate dehydrogenase assembly factor 4, mitochondrial</fullName>
    </recommendedName>
</protein>